<feature type="signal peptide" evidence="1">
    <location>
        <begin position="1"/>
        <end position="19"/>
    </location>
</feature>
<dbReference type="AlphaFoldDB" id="A0AA36MKB4"/>
<proteinExistence type="predicted"/>
<dbReference type="Gene3D" id="2.10.10.10">
    <property type="entry name" value="Fibronectin, type II, collagen-binding"/>
    <property type="match status" value="1"/>
</dbReference>
<organism evidence="2 3">
    <name type="scientific">Effrenium voratum</name>
    <dbReference type="NCBI Taxonomy" id="2562239"/>
    <lineage>
        <taxon>Eukaryota</taxon>
        <taxon>Sar</taxon>
        <taxon>Alveolata</taxon>
        <taxon>Dinophyceae</taxon>
        <taxon>Suessiales</taxon>
        <taxon>Symbiodiniaceae</taxon>
        <taxon>Effrenium</taxon>
    </lineage>
</organism>
<accession>A0AA36MKB4</accession>
<dbReference type="InterPro" id="IPR036943">
    <property type="entry name" value="FN_type2_sf"/>
</dbReference>
<evidence type="ECO:0000256" key="1">
    <source>
        <dbReference type="SAM" id="SignalP"/>
    </source>
</evidence>
<name>A0AA36MKB4_9DINO</name>
<dbReference type="EMBL" id="CAUJNA010000070">
    <property type="protein sequence ID" value="CAJ1371370.1"/>
    <property type="molecule type" value="Genomic_DNA"/>
</dbReference>
<protein>
    <submittedName>
        <fullName evidence="2">Uncharacterized protein</fullName>
    </submittedName>
</protein>
<keyword evidence="3" id="KW-1185">Reference proteome</keyword>
<feature type="chain" id="PRO_5041246579" evidence="1">
    <location>
        <begin position="20"/>
        <end position="102"/>
    </location>
</feature>
<reference evidence="2" key="1">
    <citation type="submission" date="2023-08" db="EMBL/GenBank/DDBJ databases">
        <authorList>
            <person name="Chen Y."/>
            <person name="Shah S."/>
            <person name="Dougan E. K."/>
            <person name="Thang M."/>
            <person name="Chan C."/>
        </authorList>
    </citation>
    <scope>NUCLEOTIDE SEQUENCE</scope>
</reference>
<evidence type="ECO:0000313" key="2">
    <source>
        <dbReference type="EMBL" id="CAJ1371370.1"/>
    </source>
</evidence>
<dbReference type="Proteomes" id="UP001178507">
    <property type="component" value="Unassembled WGS sequence"/>
</dbReference>
<gene>
    <name evidence="2" type="ORF">EVOR1521_LOCUS1682</name>
</gene>
<comment type="caution">
    <text evidence="2">The sequence shown here is derived from an EMBL/GenBank/DDBJ whole genome shotgun (WGS) entry which is preliminary data.</text>
</comment>
<evidence type="ECO:0000313" key="3">
    <source>
        <dbReference type="Proteomes" id="UP001178507"/>
    </source>
</evidence>
<keyword evidence="1" id="KW-0732">Signal</keyword>
<sequence>MFGSVRLAWAVLLVSSASAQLASELTKEQLKPLTVFRQQHRRLVDGRLCAAAFVQDKRVYTGCTDAPSPDGGSGREWCYVEAQLVSSGESESWGYCGQCCGL</sequence>